<dbReference type="SUPFAM" id="SSF53098">
    <property type="entry name" value="Ribonuclease H-like"/>
    <property type="match status" value="1"/>
</dbReference>
<dbReference type="GO" id="GO:0003676">
    <property type="term" value="F:nucleic acid binding"/>
    <property type="evidence" value="ECO:0007669"/>
    <property type="project" value="InterPro"/>
</dbReference>
<comment type="catalytic activity">
    <reaction evidence="1">
        <text>Endonucleolytic cleavage to 5'-phosphomonoester.</text>
        <dbReference type="EC" id="3.1.26.4"/>
    </reaction>
</comment>
<organism evidence="9 10">
    <name type="scientific">Batrachochytrium dendrobatidis (strain JAM81 / FGSC 10211)</name>
    <name type="common">Frog chytrid fungus</name>
    <dbReference type="NCBI Taxonomy" id="684364"/>
    <lineage>
        <taxon>Eukaryota</taxon>
        <taxon>Fungi</taxon>
        <taxon>Fungi incertae sedis</taxon>
        <taxon>Chytridiomycota</taxon>
        <taxon>Chytridiomycota incertae sedis</taxon>
        <taxon>Chytridiomycetes</taxon>
        <taxon>Rhizophydiales</taxon>
        <taxon>Rhizophydiales incertae sedis</taxon>
        <taxon>Batrachochytrium</taxon>
    </lineage>
</organism>
<dbReference type="GeneID" id="18241416"/>
<proteinExistence type="inferred from homology"/>
<dbReference type="PANTHER" id="PTHR10642">
    <property type="entry name" value="RIBONUCLEASE H1"/>
    <property type="match status" value="1"/>
</dbReference>
<feature type="domain" description="RNase H type-1" evidence="8">
    <location>
        <begin position="22"/>
        <end position="169"/>
    </location>
</feature>
<dbReference type="PROSITE" id="PS50879">
    <property type="entry name" value="RNASE_H_1"/>
    <property type="match status" value="1"/>
</dbReference>
<sequence length="172" mass="19232">MDIHTELVISPHFDARQGIDKTVAHRLVYTDGSCLNNGRPDATGGIGIWFGTESAYNGGMVYPFPSPTNNACELFAVCMALAVVQEQSQLGTMELFEKLYVFTGSQYVLMGARRSDRMHAYNTKLWDMFHILMDSFQDWGCLVTIAKVAAHQGIRGNDEADRIARTYSEYTC</sequence>
<dbReference type="Pfam" id="PF00075">
    <property type="entry name" value="RNase_H"/>
    <property type="match status" value="1"/>
</dbReference>
<dbReference type="InterPro" id="IPR012337">
    <property type="entry name" value="RNaseH-like_sf"/>
</dbReference>
<evidence type="ECO:0000256" key="1">
    <source>
        <dbReference type="ARBA" id="ARBA00000077"/>
    </source>
</evidence>
<evidence type="ECO:0000313" key="10">
    <source>
        <dbReference type="Proteomes" id="UP000007241"/>
    </source>
</evidence>
<dbReference type="STRING" id="684364.F4PBT1"/>
<evidence type="ECO:0000256" key="2">
    <source>
        <dbReference type="ARBA" id="ARBA00005300"/>
    </source>
</evidence>
<protein>
    <recommendedName>
        <fullName evidence="3">ribonuclease H</fullName>
        <ecNumber evidence="3">3.1.26.4</ecNumber>
    </recommendedName>
</protein>
<dbReference type="EC" id="3.1.26.4" evidence="3"/>
<keyword evidence="4" id="KW-0540">Nuclease</keyword>
<dbReference type="HOGENOM" id="CLU_030894_4_4_1"/>
<dbReference type="GO" id="GO:0043137">
    <property type="term" value="P:DNA replication, removal of RNA primer"/>
    <property type="evidence" value="ECO:0000318"/>
    <property type="project" value="GO_Central"/>
</dbReference>
<dbReference type="InterPro" id="IPR050092">
    <property type="entry name" value="RNase_H"/>
</dbReference>
<evidence type="ECO:0000256" key="6">
    <source>
        <dbReference type="ARBA" id="ARBA00022759"/>
    </source>
</evidence>
<dbReference type="CDD" id="cd09280">
    <property type="entry name" value="RNase_HI_eukaryote_like"/>
    <property type="match status" value="1"/>
</dbReference>
<gene>
    <name evidence="9" type="ORF">BATDEDRAFT_37452</name>
</gene>
<dbReference type="PANTHER" id="PTHR10642:SF26">
    <property type="entry name" value="RIBONUCLEASE H1"/>
    <property type="match status" value="1"/>
</dbReference>
<evidence type="ECO:0000256" key="4">
    <source>
        <dbReference type="ARBA" id="ARBA00022722"/>
    </source>
</evidence>
<keyword evidence="7" id="KW-0378">Hydrolase</keyword>
<dbReference type="InterPro" id="IPR036397">
    <property type="entry name" value="RNaseH_sf"/>
</dbReference>
<evidence type="ECO:0000259" key="8">
    <source>
        <dbReference type="PROSITE" id="PS50879"/>
    </source>
</evidence>
<evidence type="ECO:0000256" key="7">
    <source>
        <dbReference type="ARBA" id="ARBA00022801"/>
    </source>
</evidence>
<dbReference type="OrthoDB" id="245563at2759"/>
<evidence type="ECO:0000256" key="3">
    <source>
        <dbReference type="ARBA" id="ARBA00012180"/>
    </source>
</evidence>
<dbReference type="EMBL" id="GL882892">
    <property type="protein sequence ID" value="EGF77377.1"/>
    <property type="molecule type" value="Genomic_DNA"/>
</dbReference>
<evidence type="ECO:0000313" key="9">
    <source>
        <dbReference type="EMBL" id="EGF77377.1"/>
    </source>
</evidence>
<dbReference type="AlphaFoldDB" id="F4PBT1"/>
<dbReference type="GO" id="GO:0004523">
    <property type="term" value="F:RNA-DNA hybrid ribonuclease activity"/>
    <property type="evidence" value="ECO:0000318"/>
    <property type="project" value="GO_Central"/>
</dbReference>
<dbReference type="InParanoid" id="F4PBT1"/>
<keyword evidence="5" id="KW-0479">Metal-binding</keyword>
<dbReference type="Proteomes" id="UP000007241">
    <property type="component" value="Unassembled WGS sequence"/>
</dbReference>
<comment type="similarity">
    <text evidence="2">Belongs to the RNase H family.</text>
</comment>
<dbReference type="InterPro" id="IPR002156">
    <property type="entry name" value="RNaseH_domain"/>
</dbReference>
<keyword evidence="10" id="KW-1185">Reference proteome</keyword>
<keyword evidence="6" id="KW-0255">Endonuclease</keyword>
<dbReference type="GO" id="GO:0046872">
    <property type="term" value="F:metal ion binding"/>
    <property type="evidence" value="ECO:0007669"/>
    <property type="project" value="UniProtKB-KW"/>
</dbReference>
<dbReference type="RefSeq" id="XP_006682022.1">
    <property type="nucleotide sequence ID" value="XM_006681959.1"/>
</dbReference>
<evidence type="ECO:0000256" key="5">
    <source>
        <dbReference type="ARBA" id="ARBA00022723"/>
    </source>
</evidence>
<name>F4PBT1_BATDJ</name>
<dbReference type="Gene3D" id="3.30.420.10">
    <property type="entry name" value="Ribonuclease H-like superfamily/Ribonuclease H"/>
    <property type="match status" value="1"/>
</dbReference>
<accession>F4PBT1</accession>
<reference evidence="9 10" key="1">
    <citation type="submission" date="2009-12" db="EMBL/GenBank/DDBJ databases">
        <title>The draft genome of Batrachochytrium dendrobatidis.</title>
        <authorList>
            <consortium name="US DOE Joint Genome Institute (JGI-PGF)"/>
            <person name="Kuo A."/>
            <person name="Salamov A."/>
            <person name="Schmutz J."/>
            <person name="Lucas S."/>
            <person name="Pitluck S."/>
            <person name="Rosenblum E."/>
            <person name="Stajich J."/>
            <person name="Eisen M."/>
            <person name="Grigoriev I.V."/>
        </authorList>
    </citation>
    <scope>NUCLEOTIDE SEQUENCE [LARGE SCALE GENOMIC DNA]</scope>
    <source>
        <strain evidence="10">JAM81 / FGSC 10211</strain>
    </source>
</reference>